<dbReference type="GO" id="GO:0005975">
    <property type="term" value="P:carbohydrate metabolic process"/>
    <property type="evidence" value="ECO:0007669"/>
    <property type="project" value="InterPro"/>
</dbReference>
<dbReference type="InterPro" id="IPR013529">
    <property type="entry name" value="Glyco_hydro_42_N"/>
</dbReference>
<feature type="binding site" evidence="9">
    <location>
        <position position="177"/>
    </location>
    <ligand>
        <name>Zn(2+)</name>
        <dbReference type="ChEBI" id="CHEBI:29105"/>
    </ligand>
</feature>
<name>A0A6I4MTA5_9ACTN</name>
<proteinExistence type="inferred from homology"/>
<comment type="caution">
    <text evidence="12">The sequence shown here is derived from an EMBL/GenBank/DDBJ whole genome shotgun (WGS) entry which is preliminary data.</text>
</comment>
<feature type="domain" description="Glycoside hydrolase family 42 N-terminal" evidence="10">
    <location>
        <begin position="32"/>
        <end position="399"/>
    </location>
</feature>
<feature type="active site" description="Nucleophile" evidence="7">
    <location>
        <position position="323"/>
    </location>
</feature>
<comment type="similarity">
    <text evidence="2 6">Belongs to the glycosyl hydrolase 42 family.</text>
</comment>
<keyword evidence="9" id="KW-0479">Metal-binding</keyword>
<dbReference type="InterPro" id="IPR017853">
    <property type="entry name" value="GH"/>
</dbReference>
<dbReference type="GO" id="GO:0009341">
    <property type="term" value="C:beta-galactosidase complex"/>
    <property type="evidence" value="ECO:0007669"/>
    <property type="project" value="InterPro"/>
</dbReference>
<feature type="domain" description="Beta-galactosidase trimerisation" evidence="11">
    <location>
        <begin position="412"/>
        <end position="612"/>
    </location>
</feature>
<reference evidence="12" key="1">
    <citation type="submission" date="2019-12" db="EMBL/GenBank/DDBJ databases">
        <title>Actinomadura physcomitrii sp. nov., a novel actinomycete isolated from moss [Physcomitrium sphaericum (Ludw) Fuernr].</title>
        <authorList>
            <person name="Zhuang X."/>
        </authorList>
    </citation>
    <scope>NUCLEOTIDE SEQUENCE [LARGE SCALE GENOMIC DNA]</scope>
    <source>
        <strain evidence="12">LD22</strain>
    </source>
</reference>
<feature type="active site" description="Proton donor" evidence="7">
    <location>
        <position position="168"/>
    </location>
</feature>
<comment type="catalytic activity">
    <reaction evidence="1 6">
        <text>Hydrolysis of terminal non-reducing beta-D-galactose residues in beta-D-galactosides.</text>
        <dbReference type="EC" id="3.2.1.23"/>
    </reaction>
</comment>
<evidence type="ECO:0000256" key="9">
    <source>
        <dbReference type="PIRSR" id="PIRSR001084-3"/>
    </source>
</evidence>
<dbReference type="SUPFAM" id="SSF51445">
    <property type="entry name" value="(Trans)glycosidases"/>
    <property type="match status" value="1"/>
</dbReference>
<feature type="binding site" evidence="8">
    <location>
        <position position="331"/>
    </location>
    <ligand>
        <name>substrate</name>
    </ligand>
</feature>
<dbReference type="AlphaFoldDB" id="A0A6I4MTA5"/>
<dbReference type="EMBL" id="WBMS02000043">
    <property type="protein sequence ID" value="MWA05919.1"/>
    <property type="molecule type" value="Genomic_DNA"/>
</dbReference>
<evidence type="ECO:0000256" key="8">
    <source>
        <dbReference type="PIRSR" id="PIRSR001084-2"/>
    </source>
</evidence>
<dbReference type="PIRSF" id="PIRSF001084">
    <property type="entry name" value="B-galactosidase"/>
    <property type="match status" value="1"/>
</dbReference>
<dbReference type="GO" id="GO:0046872">
    <property type="term" value="F:metal ion binding"/>
    <property type="evidence" value="ECO:0007669"/>
    <property type="project" value="UniProtKB-KW"/>
</dbReference>
<accession>A0A6I4MTA5</accession>
<dbReference type="InterPro" id="IPR003476">
    <property type="entry name" value="Glyco_hydro_42"/>
</dbReference>
<evidence type="ECO:0000256" key="3">
    <source>
        <dbReference type="ARBA" id="ARBA00012756"/>
    </source>
</evidence>
<evidence type="ECO:0000313" key="13">
    <source>
        <dbReference type="Proteomes" id="UP000462055"/>
    </source>
</evidence>
<dbReference type="Gene3D" id="3.20.20.80">
    <property type="entry name" value="Glycosidases"/>
    <property type="match status" value="1"/>
</dbReference>
<keyword evidence="9" id="KW-0862">Zinc</keyword>
<keyword evidence="13" id="KW-1185">Reference proteome</keyword>
<dbReference type="GO" id="GO:0004565">
    <property type="term" value="F:beta-galactosidase activity"/>
    <property type="evidence" value="ECO:0007669"/>
    <property type="project" value="UniProtKB-EC"/>
</dbReference>
<keyword evidence="4 6" id="KW-0378">Hydrolase</keyword>
<evidence type="ECO:0000313" key="12">
    <source>
        <dbReference type="EMBL" id="MWA05919.1"/>
    </source>
</evidence>
<keyword evidence="5 6" id="KW-0326">Glycosidase</keyword>
<organism evidence="12 13">
    <name type="scientific">Actinomadura physcomitrii</name>
    <dbReference type="NCBI Taxonomy" id="2650748"/>
    <lineage>
        <taxon>Bacteria</taxon>
        <taxon>Bacillati</taxon>
        <taxon>Actinomycetota</taxon>
        <taxon>Actinomycetes</taxon>
        <taxon>Streptosporangiales</taxon>
        <taxon>Thermomonosporaceae</taxon>
        <taxon>Actinomadura</taxon>
    </lineage>
</organism>
<dbReference type="InterPro" id="IPR029062">
    <property type="entry name" value="Class_I_gatase-like"/>
</dbReference>
<dbReference type="PANTHER" id="PTHR36447">
    <property type="entry name" value="BETA-GALACTOSIDASE GANA"/>
    <property type="match status" value="1"/>
</dbReference>
<evidence type="ECO:0000256" key="4">
    <source>
        <dbReference type="ARBA" id="ARBA00022801"/>
    </source>
</evidence>
<dbReference type="EC" id="3.2.1.23" evidence="3 6"/>
<dbReference type="Gene3D" id="2.60.40.1180">
    <property type="entry name" value="Golgi alpha-mannosidase II"/>
    <property type="match status" value="1"/>
</dbReference>
<evidence type="ECO:0000259" key="11">
    <source>
        <dbReference type="Pfam" id="PF08532"/>
    </source>
</evidence>
<evidence type="ECO:0000256" key="7">
    <source>
        <dbReference type="PIRSR" id="PIRSR001084-1"/>
    </source>
</evidence>
<evidence type="ECO:0000256" key="6">
    <source>
        <dbReference type="PIRNR" id="PIRNR001084"/>
    </source>
</evidence>
<feature type="binding site" evidence="8">
    <location>
        <position position="167"/>
    </location>
    <ligand>
        <name>substrate</name>
    </ligand>
</feature>
<dbReference type="InterPro" id="IPR013780">
    <property type="entry name" value="Glyco_hydro_b"/>
</dbReference>
<feature type="binding site" evidence="9">
    <location>
        <position position="175"/>
    </location>
    <ligand>
        <name>Zn(2+)</name>
        <dbReference type="ChEBI" id="CHEBI:29105"/>
    </ligand>
</feature>
<evidence type="ECO:0000256" key="5">
    <source>
        <dbReference type="ARBA" id="ARBA00023295"/>
    </source>
</evidence>
<dbReference type="InterPro" id="IPR013738">
    <property type="entry name" value="Beta_galactosidase_Trimer"/>
</dbReference>
<protein>
    <recommendedName>
        <fullName evidence="3 6">Beta-galactosidase</fullName>
        <shortName evidence="6">Beta-gal</shortName>
        <ecNumber evidence="3 6">3.2.1.23</ecNumber>
    </recommendedName>
</protein>
<dbReference type="PANTHER" id="PTHR36447:SF1">
    <property type="entry name" value="BETA-GALACTOSIDASE GANA"/>
    <property type="match status" value="1"/>
</dbReference>
<dbReference type="Gene3D" id="3.40.50.880">
    <property type="match status" value="1"/>
</dbReference>
<evidence type="ECO:0000256" key="2">
    <source>
        <dbReference type="ARBA" id="ARBA00005940"/>
    </source>
</evidence>
<dbReference type="SUPFAM" id="SSF52317">
    <property type="entry name" value="Class I glutamine amidotransferase-like"/>
    <property type="match status" value="1"/>
</dbReference>
<dbReference type="Pfam" id="PF08532">
    <property type="entry name" value="Glyco_hydro_42M"/>
    <property type="match status" value="1"/>
</dbReference>
<dbReference type="Proteomes" id="UP000462055">
    <property type="component" value="Unassembled WGS sequence"/>
</dbReference>
<evidence type="ECO:0000259" key="10">
    <source>
        <dbReference type="Pfam" id="PF02449"/>
    </source>
</evidence>
<sequence length="680" mass="73857">MNGTAPDRSRERHGVDRIAGLRDRLGIAYGGDYNPEQWPQEVWDEDVRLMKEAGVCLVSVGIFSWASVEPRPGRYDFGWLDQVMDRLADGGVAACLATMTASPPPWLTARHPEILTVRADGRTISPGGRQHYCPSSPVYREHAVRLAEQVAARYAGHPALAIWHVGNEYGNVVPCHCEASAQAFRRWLEDRYGSVEGLNDAWSTSFWSQRYGSFSEVLPPRSPAPFPNPAHDLDYARFTSDELLACYLAEKAVLQDITPDVPVTTNFPPSLRPVDLWTWAPHVDAVAYDAYPDPADTGAAAKAAFTYDVMRSLRGGQPWLLMEQAPGAVNWRPRNAAKPPGVMRLWSWQAVAHGADAVMFFQWRQSRGGAEKFHSAMVPHAGPSSRIFSEVRELGRELAAARALAGARAPGADVAVVLDWPSWWALEGDAHPSSHLRFLDAAWACHRPLYDAGVACDVVAPDADLAGYRLVVVPNLYLASADAGGNLERYVEGGGTLVMSFFSGIVDPCDRVHLGGYPAPFRRALGLRVEEFAPPAAGEPVALSEGSGSVWAEEVVPEGAETIVSFTGGALAGRPAVTRHRFGRGTAWYLATRPDPATMRRLFDRIRREAGVEPVLPGLPEGVQARARRTADGLRHIVLNHGPAEAAVELPAPMRDELSGAGPLTTLRLAAGDVALLRPA</sequence>
<dbReference type="Pfam" id="PF02449">
    <property type="entry name" value="Glyco_hydro_42"/>
    <property type="match status" value="1"/>
</dbReference>
<dbReference type="CDD" id="cd03143">
    <property type="entry name" value="A4_beta-galactosidase_middle_domain"/>
    <property type="match status" value="1"/>
</dbReference>
<feature type="binding site" evidence="9">
    <location>
        <position position="133"/>
    </location>
    <ligand>
        <name>Zn(2+)</name>
        <dbReference type="ChEBI" id="CHEBI:29105"/>
    </ligand>
</feature>
<evidence type="ECO:0000256" key="1">
    <source>
        <dbReference type="ARBA" id="ARBA00001412"/>
    </source>
</evidence>
<gene>
    <name evidence="12" type="ORF">F8568_037310</name>
</gene>
<feature type="binding site" evidence="8">
    <location>
        <position position="129"/>
    </location>
    <ligand>
        <name>substrate</name>
    </ligand>
</feature>